<gene>
    <name evidence="2" type="ORF">LF65_04407</name>
</gene>
<keyword evidence="1" id="KW-0812">Transmembrane</keyword>
<accession>A0A0B5QRS4</accession>
<keyword evidence="1" id="KW-1133">Transmembrane helix</keyword>
<evidence type="ECO:0008006" key="4">
    <source>
        <dbReference type="Google" id="ProtNLM"/>
    </source>
</evidence>
<dbReference type="KEGG" id="cbei:LF65_04407"/>
<feature type="transmembrane region" description="Helical" evidence="1">
    <location>
        <begin position="7"/>
        <end position="26"/>
    </location>
</feature>
<proteinExistence type="predicted"/>
<dbReference type="Proteomes" id="UP000031866">
    <property type="component" value="Chromosome"/>
</dbReference>
<name>A0A0B5QRS4_CLOBE</name>
<reference evidence="3" key="1">
    <citation type="submission" date="2014-12" db="EMBL/GenBank/DDBJ databases">
        <title>Genome sequence of Clostridium beijerinckii strain 59B.</title>
        <authorList>
            <person name="Little G.T."/>
            <person name="Minton N.P."/>
        </authorList>
    </citation>
    <scope>NUCLEOTIDE SEQUENCE [LARGE SCALE GENOMIC DNA]</scope>
    <source>
        <strain evidence="3">59B</strain>
    </source>
</reference>
<feature type="transmembrane region" description="Helical" evidence="1">
    <location>
        <begin position="32"/>
        <end position="52"/>
    </location>
</feature>
<feature type="transmembrane region" description="Helical" evidence="1">
    <location>
        <begin position="64"/>
        <end position="82"/>
    </location>
</feature>
<keyword evidence="1" id="KW-0472">Membrane</keyword>
<sequence length="86" mass="9531">MKINNKVFFIASIIFSGLTIISIFFIHSDIAFIFLGFSLLFGGLDEVNLLRCKDSEETNKKSKTGGIIAIVAGLFIIITYIVRLLS</sequence>
<organism evidence="2 3">
    <name type="scientific">Clostridium beijerinckii</name>
    <name type="common">Clostridium MP</name>
    <dbReference type="NCBI Taxonomy" id="1520"/>
    <lineage>
        <taxon>Bacteria</taxon>
        <taxon>Bacillati</taxon>
        <taxon>Bacillota</taxon>
        <taxon>Clostridia</taxon>
        <taxon>Eubacteriales</taxon>
        <taxon>Clostridiaceae</taxon>
        <taxon>Clostridium</taxon>
    </lineage>
</organism>
<evidence type="ECO:0000313" key="2">
    <source>
        <dbReference type="EMBL" id="AJH00947.1"/>
    </source>
</evidence>
<protein>
    <recommendedName>
        <fullName evidence="4">Phosphatidate cytidylyltransferase</fullName>
    </recommendedName>
</protein>
<dbReference type="EMBL" id="CP010086">
    <property type="protein sequence ID" value="AJH00947.1"/>
    <property type="molecule type" value="Genomic_DNA"/>
</dbReference>
<dbReference type="OrthoDB" id="9959195at2"/>
<dbReference type="RefSeq" id="WP_041898971.1">
    <property type="nucleotide sequence ID" value="NZ_CP010086.2"/>
</dbReference>
<dbReference type="AlphaFoldDB" id="A0A0B5QRS4"/>
<evidence type="ECO:0000313" key="3">
    <source>
        <dbReference type="Proteomes" id="UP000031866"/>
    </source>
</evidence>
<evidence type="ECO:0000256" key="1">
    <source>
        <dbReference type="SAM" id="Phobius"/>
    </source>
</evidence>